<evidence type="ECO:0000313" key="7">
    <source>
        <dbReference type="Proteomes" id="UP000038010"/>
    </source>
</evidence>
<gene>
    <name evidence="6" type="ORF">AB675_7467</name>
</gene>
<dbReference type="EMBL" id="LFJN01000012">
    <property type="protein sequence ID" value="KPI40341.1"/>
    <property type="molecule type" value="Genomic_DNA"/>
</dbReference>
<dbReference type="GO" id="GO:0097237">
    <property type="term" value="P:cellular response to toxic substance"/>
    <property type="evidence" value="ECO:0007669"/>
    <property type="project" value="UniProtKB-ARBA"/>
</dbReference>
<evidence type="ECO:0000256" key="2">
    <source>
        <dbReference type="ARBA" id="ARBA00022630"/>
    </source>
</evidence>
<accession>A0A0N0NMD7</accession>
<keyword evidence="2" id="KW-0285">Flavoprotein</keyword>
<reference evidence="6 7" key="1">
    <citation type="submission" date="2015-06" db="EMBL/GenBank/DDBJ databases">
        <title>Draft genome of the ant-associated black yeast Phialophora attae CBS 131958.</title>
        <authorList>
            <person name="Moreno L.F."/>
            <person name="Stielow B.J."/>
            <person name="de Hoog S."/>
            <person name="Vicente V.A."/>
            <person name="Weiss V.A."/>
            <person name="de Vries M."/>
            <person name="Cruz L.M."/>
            <person name="Souza E.M."/>
        </authorList>
    </citation>
    <scope>NUCLEOTIDE SEQUENCE [LARGE SCALE GENOMIC DNA]</scope>
    <source>
        <strain evidence="6 7">CBS 131958</strain>
    </source>
</reference>
<dbReference type="InterPro" id="IPR036188">
    <property type="entry name" value="FAD/NAD-bd_sf"/>
</dbReference>
<dbReference type="AlphaFoldDB" id="A0A0N0NMD7"/>
<dbReference type="PRINTS" id="PR00368">
    <property type="entry name" value="FADPNR"/>
</dbReference>
<sequence length="438" mass="47810">MMVFALAWQLACLFASFSTLTFTHPISGQAWTDAWDVVVIGGGPAGLSATSGLARVRRNVLMLDSGEYRNGQTRHMHDVIGNDGTVPAAFRALARQQILRYPTVQMANATVTNITGNASTKFTIQTSDGNVFTASKVVIATGIKDVMPSTPGIAENWGKGIYWCPWCDGYEHRDQPYGIIGSYADVLDSVFEVHTLESDIIAFVNGTQTAETIAKVNSNPPAGYGDWEKKLQKYGIKIENRTMASVTRLQDGSVVQSADGMTEYDKFLVTFTDGSTIERGAFIANFPSVQRSGLGASLGIPYNAKQHLKTDGQMESVVPGVFVVGDANADNSTNVPHAMWSGKRAAVQIHNALEQERSDDLIKKRSRLSEEEVDRIMGRDLLDIYSSEHTRIIEHIIVVTFAHAILEAAVLIMSFQRMDELEAAHNGPRVRGAGIRPV</sequence>
<dbReference type="GeneID" id="28739716"/>
<evidence type="ECO:0000256" key="1">
    <source>
        <dbReference type="ARBA" id="ARBA00009333"/>
    </source>
</evidence>
<dbReference type="GO" id="GO:0016491">
    <property type="term" value="F:oxidoreductase activity"/>
    <property type="evidence" value="ECO:0007669"/>
    <property type="project" value="UniProtKB-KW"/>
</dbReference>
<dbReference type="PRINTS" id="PR00469">
    <property type="entry name" value="PNDRDTASEII"/>
</dbReference>
<dbReference type="InterPro" id="IPR023753">
    <property type="entry name" value="FAD/NAD-binding_dom"/>
</dbReference>
<dbReference type="VEuPathDB" id="FungiDB:AB675_7467"/>
<comment type="similarity">
    <text evidence="1">Belongs to the class-II pyridine nucleotide-disulfide oxidoreductase family.</text>
</comment>
<comment type="caution">
    <text evidence="6">The sequence shown here is derived from an EMBL/GenBank/DDBJ whole genome shotgun (WGS) entry which is preliminary data.</text>
</comment>
<organism evidence="6 7">
    <name type="scientific">Cyphellophora attinorum</name>
    <dbReference type="NCBI Taxonomy" id="1664694"/>
    <lineage>
        <taxon>Eukaryota</taxon>
        <taxon>Fungi</taxon>
        <taxon>Dikarya</taxon>
        <taxon>Ascomycota</taxon>
        <taxon>Pezizomycotina</taxon>
        <taxon>Eurotiomycetes</taxon>
        <taxon>Chaetothyriomycetidae</taxon>
        <taxon>Chaetothyriales</taxon>
        <taxon>Cyphellophoraceae</taxon>
        <taxon>Cyphellophora</taxon>
    </lineage>
</organism>
<dbReference type="STRING" id="1664694.A0A0N0NMD7"/>
<evidence type="ECO:0000256" key="3">
    <source>
        <dbReference type="ARBA" id="ARBA00023002"/>
    </source>
</evidence>
<feature type="chain" id="PRO_5005856853" description="FAD/NAD(P)-binding domain-containing protein" evidence="4">
    <location>
        <begin position="24"/>
        <end position="438"/>
    </location>
</feature>
<dbReference type="Pfam" id="PF07992">
    <property type="entry name" value="Pyr_redox_2"/>
    <property type="match status" value="1"/>
</dbReference>
<keyword evidence="3" id="KW-0560">Oxidoreductase</keyword>
<dbReference type="InterPro" id="IPR050097">
    <property type="entry name" value="Ferredoxin-NADP_redctase_2"/>
</dbReference>
<name>A0A0N0NMD7_9EURO</name>
<keyword evidence="4" id="KW-0732">Signal</keyword>
<protein>
    <recommendedName>
        <fullName evidence="5">FAD/NAD(P)-binding domain-containing protein</fullName>
    </recommendedName>
</protein>
<dbReference type="PANTHER" id="PTHR48105">
    <property type="entry name" value="THIOREDOXIN REDUCTASE 1-RELATED-RELATED"/>
    <property type="match status" value="1"/>
</dbReference>
<evidence type="ECO:0000256" key="4">
    <source>
        <dbReference type="SAM" id="SignalP"/>
    </source>
</evidence>
<proteinExistence type="inferred from homology"/>
<keyword evidence="7" id="KW-1185">Reference proteome</keyword>
<evidence type="ECO:0000259" key="5">
    <source>
        <dbReference type="Pfam" id="PF07992"/>
    </source>
</evidence>
<feature type="domain" description="FAD/NAD(P)-binding" evidence="5">
    <location>
        <begin position="36"/>
        <end position="181"/>
    </location>
</feature>
<dbReference type="OrthoDB" id="4570620at2759"/>
<dbReference type="Proteomes" id="UP000038010">
    <property type="component" value="Unassembled WGS sequence"/>
</dbReference>
<feature type="signal peptide" evidence="4">
    <location>
        <begin position="1"/>
        <end position="23"/>
    </location>
</feature>
<dbReference type="SUPFAM" id="SSF51905">
    <property type="entry name" value="FAD/NAD(P)-binding domain"/>
    <property type="match status" value="1"/>
</dbReference>
<dbReference type="Gene3D" id="3.50.50.60">
    <property type="entry name" value="FAD/NAD(P)-binding domain"/>
    <property type="match status" value="2"/>
</dbReference>
<dbReference type="RefSeq" id="XP_018000304.1">
    <property type="nucleotide sequence ID" value="XM_018147836.1"/>
</dbReference>
<evidence type="ECO:0000313" key="6">
    <source>
        <dbReference type="EMBL" id="KPI40341.1"/>
    </source>
</evidence>